<dbReference type="NCBIfam" id="NF010681">
    <property type="entry name" value="PRK14081.1"/>
    <property type="match status" value="1"/>
</dbReference>
<dbReference type="Pfam" id="PF07495">
    <property type="entry name" value="Y_Y_Y"/>
    <property type="match status" value="7"/>
</dbReference>
<evidence type="ECO:0000259" key="1">
    <source>
        <dbReference type="Pfam" id="PF07495"/>
    </source>
</evidence>
<feature type="domain" description="Two component regulator three Y" evidence="1">
    <location>
        <begin position="218"/>
        <end position="283"/>
    </location>
</feature>
<feature type="domain" description="Two component regulator three Y" evidence="1">
    <location>
        <begin position="315"/>
        <end position="377"/>
    </location>
</feature>
<protein>
    <submittedName>
        <fullName evidence="2">Y_Y_Y domain protein</fullName>
    </submittedName>
</protein>
<gene>
    <name evidence="2" type="ORF">CLHOM_31770</name>
</gene>
<evidence type="ECO:0000313" key="3">
    <source>
        <dbReference type="Proteomes" id="UP000037043"/>
    </source>
</evidence>
<comment type="caution">
    <text evidence="2">The sequence shown here is derived from an EMBL/GenBank/DDBJ whole genome shotgun (WGS) entry which is preliminary data.</text>
</comment>
<feature type="domain" description="Two component regulator three Y" evidence="1">
    <location>
        <begin position="122"/>
        <end position="185"/>
    </location>
</feature>
<dbReference type="InterPro" id="IPR011123">
    <property type="entry name" value="Y_Y_Y"/>
</dbReference>
<sequence length="692" mass="80228">MNEIIIGCNIESPQDKDSGVKVFILNEPSEKLLYKFIVGMDGSWETLKDFGEEKSIQWKPEKCGNYILMVQAKKEDSTKAFDYVSRKHFSIGELNEKLIKNVYLDKDNIKVGEKITATVANENEGFMYRYFLKEKENWVLAKDYSTSNSFTWTGSTSGKGELLVQCKFLDSDKSFEDAIKVYFNVEEIEKVEIINFKCLTSPIIINEELVFSVEAKCDDSRTTLYKFIRINNDGQTKCLQDYSTKKLLSYNESSSGKYRLLCLAKDMYSDKEYDDRAILHYTVIPYEPIRIESFTSDLASPQVIAQNITLKAIAKGGRDLRYRYIIEGNKNEDSGYIRNSFFQWEAKESGDYKITLWVKDISSKEKYEACKTLDFTIDDILREPIKINEVILNKTEAVLTGEELLIKTIAEGGIKLLYSFIVSKDGEDYCKESYQEKVDFSFTPNEAGRFQIEVRVKDKYSEKNFDAHYIVSINVYDYIPASIDYLLTEPREYYLVGDQMVVDVIMRDTKNTLLKYVLSINGHKVEETEYVGSKRYIVTPKCSGKYSIKVYCKNEKSNKEFDALKEVNLMVKDAPPIMNTLLRCDKVNFYCNEPINVTAQCSGGKDVVYEFYLMEKSEWILVQSYSKKDFYTFIPFIKGKYKILVLAKSGYKKKSYEDYCMIEIKVSDKFLLNKDILLNLNITEEEMKILSF</sequence>
<reference evidence="3" key="1">
    <citation type="submission" date="2015-08" db="EMBL/GenBank/DDBJ databases">
        <title>Genome sequence of the strict anaerobe Clostridium homopropionicum LuHBu1 (DSM 5847T).</title>
        <authorList>
            <person name="Poehlein A."/>
            <person name="Beck M."/>
            <person name="Schiel-Bengelsdorf B."/>
            <person name="Bengelsdorf F.R."/>
            <person name="Daniel R."/>
            <person name="Duerre P."/>
        </authorList>
    </citation>
    <scope>NUCLEOTIDE SEQUENCE [LARGE SCALE GENOMIC DNA]</scope>
    <source>
        <strain evidence="3">DSM 5847</strain>
    </source>
</reference>
<dbReference type="STRING" id="36844.SAMN04488501_101307"/>
<dbReference type="PATRIC" id="fig|1121318.3.peg.3176"/>
<name>A0A0L6Z5N9_9CLOT</name>
<dbReference type="RefSeq" id="WP_052222630.1">
    <property type="nucleotide sequence ID" value="NZ_LHUR01000042.1"/>
</dbReference>
<feature type="domain" description="Two component regulator three Y" evidence="1">
    <location>
        <begin position="28"/>
        <end position="91"/>
    </location>
</feature>
<feature type="domain" description="Two component regulator three Y" evidence="1">
    <location>
        <begin position="603"/>
        <end position="666"/>
    </location>
</feature>
<organism evidence="2 3">
    <name type="scientific">Clostridium homopropionicum DSM 5847</name>
    <dbReference type="NCBI Taxonomy" id="1121318"/>
    <lineage>
        <taxon>Bacteria</taxon>
        <taxon>Bacillati</taxon>
        <taxon>Bacillota</taxon>
        <taxon>Clostridia</taxon>
        <taxon>Eubacteriales</taxon>
        <taxon>Clostridiaceae</taxon>
        <taxon>Clostridium</taxon>
    </lineage>
</organism>
<keyword evidence="3" id="KW-1185">Reference proteome</keyword>
<dbReference type="Proteomes" id="UP000037043">
    <property type="component" value="Unassembled WGS sequence"/>
</dbReference>
<dbReference type="AlphaFoldDB" id="A0A0L6Z5N9"/>
<dbReference type="EMBL" id="LHUR01000042">
    <property type="protein sequence ID" value="KOA18280.1"/>
    <property type="molecule type" value="Genomic_DNA"/>
</dbReference>
<feature type="domain" description="Two component regulator three Y" evidence="1">
    <location>
        <begin position="411"/>
        <end position="475"/>
    </location>
</feature>
<feature type="domain" description="Two component regulator three Y" evidence="1">
    <location>
        <begin position="509"/>
        <end position="571"/>
    </location>
</feature>
<proteinExistence type="predicted"/>
<evidence type="ECO:0000313" key="2">
    <source>
        <dbReference type="EMBL" id="KOA18280.1"/>
    </source>
</evidence>
<accession>A0A0L6Z5N9</accession>